<protein>
    <recommendedName>
        <fullName evidence="14">ATP-binding cassette sub-family C member Sur</fullName>
    </recommendedName>
</protein>
<dbReference type="InterPro" id="IPR011527">
    <property type="entry name" value="ABC1_TM_dom"/>
</dbReference>
<dbReference type="FunFam" id="1.20.1560.10:FF:000013">
    <property type="entry name" value="ABC transporter C family member 2"/>
    <property type="match status" value="1"/>
</dbReference>
<dbReference type="PROSITE" id="PS50929">
    <property type="entry name" value="ABC_TM1F"/>
    <property type="match status" value="2"/>
</dbReference>
<comment type="subcellular location">
    <subcellularLocation>
        <location evidence="1">Membrane</location>
        <topology evidence="1">Multi-pass membrane protein</topology>
    </subcellularLocation>
</comment>
<dbReference type="InterPro" id="IPR003593">
    <property type="entry name" value="AAA+_ATPase"/>
</dbReference>
<dbReference type="Pfam" id="PF00005">
    <property type="entry name" value="ABC_tran"/>
    <property type="match status" value="2"/>
</dbReference>
<evidence type="ECO:0000259" key="11">
    <source>
        <dbReference type="PROSITE" id="PS50929"/>
    </source>
</evidence>
<dbReference type="PANTHER" id="PTHR24223">
    <property type="entry name" value="ATP-BINDING CASSETTE SUB-FAMILY C"/>
    <property type="match status" value="1"/>
</dbReference>
<name>A0AAV7Y0K7_9NEOP</name>
<dbReference type="GO" id="GO:0140359">
    <property type="term" value="F:ABC-type transporter activity"/>
    <property type="evidence" value="ECO:0007669"/>
    <property type="project" value="InterPro"/>
</dbReference>
<feature type="transmembrane region" description="Helical" evidence="9">
    <location>
        <begin position="604"/>
        <end position="636"/>
    </location>
</feature>
<feature type="transmembrane region" description="Helical" evidence="9">
    <location>
        <begin position="166"/>
        <end position="186"/>
    </location>
</feature>
<dbReference type="CDD" id="cd03244">
    <property type="entry name" value="ABCC_MRP_domain2"/>
    <property type="match status" value="1"/>
</dbReference>
<evidence type="ECO:0000256" key="1">
    <source>
        <dbReference type="ARBA" id="ARBA00004141"/>
    </source>
</evidence>
<evidence type="ECO:0000256" key="8">
    <source>
        <dbReference type="ARBA" id="ARBA00023136"/>
    </source>
</evidence>
<dbReference type="Pfam" id="PF00664">
    <property type="entry name" value="ABC_membrane"/>
    <property type="match status" value="2"/>
</dbReference>
<dbReference type="EMBL" id="JAPTSV010000001">
    <property type="protein sequence ID" value="KAJ1532152.1"/>
    <property type="molecule type" value="Genomic_DNA"/>
</dbReference>
<feature type="domain" description="ABC transmembrane type-1" evidence="11">
    <location>
        <begin position="1"/>
        <end position="182"/>
    </location>
</feature>
<keyword evidence="7 9" id="KW-1133">Transmembrane helix</keyword>
<keyword evidence="8 9" id="KW-0472">Membrane</keyword>
<evidence type="ECO:0000256" key="4">
    <source>
        <dbReference type="ARBA" id="ARBA00022737"/>
    </source>
</evidence>
<dbReference type="GO" id="GO:0016887">
    <property type="term" value="F:ATP hydrolysis activity"/>
    <property type="evidence" value="ECO:0007669"/>
    <property type="project" value="InterPro"/>
</dbReference>
<dbReference type="PROSITE" id="PS50893">
    <property type="entry name" value="ABC_TRANSPORTER_2"/>
    <property type="match status" value="2"/>
</dbReference>
<dbReference type="SUPFAM" id="SSF90123">
    <property type="entry name" value="ABC transporter transmembrane region"/>
    <property type="match status" value="2"/>
</dbReference>
<dbReference type="CDD" id="cd18602">
    <property type="entry name" value="ABC_6TM_SUR1_D2_like"/>
    <property type="match status" value="1"/>
</dbReference>
<comment type="caution">
    <text evidence="12">The sequence shown here is derived from an EMBL/GenBank/DDBJ whole genome shotgun (WGS) entry which is preliminary data.</text>
</comment>
<evidence type="ECO:0000256" key="9">
    <source>
        <dbReference type="SAM" id="Phobius"/>
    </source>
</evidence>
<feature type="transmembrane region" description="Helical" evidence="9">
    <location>
        <begin position="119"/>
        <end position="146"/>
    </location>
</feature>
<dbReference type="GO" id="GO:0016020">
    <property type="term" value="C:membrane"/>
    <property type="evidence" value="ECO:0007669"/>
    <property type="project" value="UniProtKB-SubCell"/>
</dbReference>
<feature type="transmembrane region" description="Helical" evidence="9">
    <location>
        <begin position="740"/>
        <end position="759"/>
    </location>
</feature>
<dbReference type="InterPro" id="IPR003439">
    <property type="entry name" value="ABC_transporter-like_ATP-bd"/>
</dbReference>
<feature type="transmembrane region" description="Helical" evidence="9">
    <location>
        <begin position="705"/>
        <end position="728"/>
    </location>
</feature>
<feature type="transmembrane region" description="Helical" evidence="9">
    <location>
        <begin position="12"/>
        <end position="32"/>
    </location>
</feature>
<feature type="domain" description="ABC transporter" evidence="10">
    <location>
        <begin position="803"/>
        <end position="1037"/>
    </location>
</feature>
<feature type="transmembrane region" description="Helical" evidence="9">
    <location>
        <begin position="656"/>
        <end position="676"/>
    </location>
</feature>
<accession>A0AAV7Y0K7</accession>
<evidence type="ECO:0000256" key="7">
    <source>
        <dbReference type="ARBA" id="ARBA00022989"/>
    </source>
</evidence>
<evidence type="ECO:0000313" key="12">
    <source>
        <dbReference type="EMBL" id="KAJ1532152.1"/>
    </source>
</evidence>
<evidence type="ECO:0000256" key="2">
    <source>
        <dbReference type="ARBA" id="ARBA00022448"/>
    </source>
</evidence>
<organism evidence="12 13">
    <name type="scientific">Megalurothrips usitatus</name>
    <name type="common">bean blossom thrips</name>
    <dbReference type="NCBI Taxonomy" id="439358"/>
    <lineage>
        <taxon>Eukaryota</taxon>
        <taxon>Metazoa</taxon>
        <taxon>Ecdysozoa</taxon>
        <taxon>Arthropoda</taxon>
        <taxon>Hexapoda</taxon>
        <taxon>Insecta</taxon>
        <taxon>Pterygota</taxon>
        <taxon>Neoptera</taxon>
        <taxon>Paraneoptera</taxon>
        <taxon>Thysanoptera</taxon>
        <taxon>Terebrantia</taxon>
        <taxon>Thripoidea</taxon>
        <taxon>Thripidae</taxon>
        <taxon>Megalurothrips</taxon>
    </lineage>
</organism>
<evidence type="ECO:0000256" key="3">
    <source>
        <dbReference type="ARBA" id="ARBA00022692"/>
    </source>
</evidence>
<dbReference type="PANTHER" id="PTHR24223:SF461">
    <property type="entry name" value="ATP-BINDING CASSETTE SUB-FAMILY C MEMBER SUR"/>
    <property type="match status" value="1"/>
</dbReference>
<dbReference type="Proteomes" id="UP001075354">
    <property type="component" value="Chromosome 1"/>
</dbReference>
<dbReference type="FunFam" id="3.40.50.300:FF:000838">
    <property type="entry name" value="ABC multidrug transporter (Eurofung)"/>
    <property type="match status" value="1"/>
</dbReference>
<keyword evidence="6" id="KW-0067">ATP-binding</keyword>
<feature type="domain" description="ABC transporter" evidence="10">
    <location>
        <begin position="213"/>
        <end position="439"/>
    </location>
</feature>
<evidence type="ECO:0000313" key="13">
    <source>
        <dbReference type="Proteomes" id="UP001075354"/>
    </source>
</evidence>
<dbReference type="InterPro" id="IPR027417">
    <property type="entry name" value="P-loop_NTPase"/>
</dbReference>
<dbReference type="Gene3D" id="1.20.1560.10">
    <property type="entry name" value="ABC transporter type 1, transmembrane domain"/>
    <property type="match status" value="2"/>
</dbReference>
<dbReference type="InterPro" id="IPR036640">
    <property type="entry name" value="ABC1_TM_sf"/>
</dbReference>
<dbReference type="FunFam" id="3.40.50.300:FF:000997">
    <property type="entry name" value="Multidrug resistance-associated protein 1"/>
    <property type="match status" value="1"/>
</dbReference>
<evidence type="ECO:0000256" key="5">
    <source>
        <dbReference type="ARBA" id="ARBA00022741"/>
    </source>
</evidence>
<feature type="transmembrane region" description="Helical" evidence="9">
    <location>
        <begin position="38"/>
        <end position="58"/>
    </location>
</feature>
<sequence>MAEDTYNVMSFVWICHYVWAIPVKIGVLMLLLHYQMGISALIGAVLCVAVMTPLQFVIGKKMSINSKSISVANDERLRRINEVLHGIKVIKLSGWEEQYEKRVQLARNRELRLLNVDSLHWAVMTFLTHASSAIVTLVTFGVYMLIEKSPMPSANVFASLALFNQLTVPLFIFPITVPIIISAMVSTKRLEAFFSKPETNNVLDSRPRRGSVVSINDGNFSWSTGHVLNFNAVEVPKGGLTLVVGAIGSGKTSLLLALLGEMSSSDGRYPVRWSQDSSVAYCSQKPWLLNASVRDNILFGQPMRRRRYVEAVAACALQPDLDILPARDLTEIGERGINLSGGQKHRVGIARALYSGASTVLMDDPLSALDYQVGQHLVQEGFQKLLKQRGRTLILATHCLSLLNQADYIIAMENGKVSVQGSMAKIQSERPDLSQAWQQALTASDKAADSVRGERTARERWQLRFSRRQSRSLYRATHVTHSFPLPVDECPAAPMAPGDVGVLSAWSQPLRRTRSTIAPAPDFWRRKVTRVASLQPHDAAHRAWRLAGARARHRLHKSLLSNLLRCPVKFFDTTPIGRVIDRFSTDIAVIDKKLATSIQRLMQFLSLCLSAILVNAMLSPWFLLPALPMCLAYYIIQHFYRVSTRELHRMDSLTRAPVSSFFCETLGGLVTIRAFGKKARFMEHMLEKMDTNNNTFLLLNGANRWLGVALDYMGGVIVLISVIGSLLAAKFYPEVVSPSLVGLAVNYTLLVPIYLNWVVKFLADVEMYMGSVERVQQYAELQVEDYNLAGLKVTPTWPDYGEITFENVSLRYDENRDPVIRNLNLHIPPGQKVGLCGRTGSGKSSLVMSLFRMLDVSEGNIHMDRVDITKLSLQLLRSRLSIIPQDIVMFSGSIRDNLDPKGLYSDEKIWKCLDLAQLKGMVEALPGGLSAAVKEGGENLSVGTRQLFCLARAILQNAAVLVMDEATSSVDPATEHAFLSVALNAFAHRTVIIIAHRLSTLLDCDRVLVLEGGKVIEDGSPSQLLRFDNGVFSLMLRAGS</sequence>
<keyword evidence="4" id="KW-0677">Repeat</keyword>
<keyword evidence="2" id="KW-0813">Transport</keyword>
<evidence type="ECO:0008006" key="14">
    <source>
        <dbReference type="Google" id="ProtNLM"/>
    </source>
</evidence>
<evidence type="ECO:0000256" key="6">
    <source>
        <dbReference type="ARBA" id="ARBA00022840"/>
    </source>
</evidence>
<keyword evidence="3 9" id="KW-0812">Transmembrane</keyword>
<keyword evidence="5" id="KW-0547">Nucleotide-binding</keyword>
<dbReference type="SMART" id="SM00382">
    <property type="entry name" value="AAA"/>
    <property type="match status" value="2"/>
</dbReference>
<dbReference type="GO" id="GO:0005524">
    <property type="term" value="F:ATP binding"/>
    <property type="evidence" value="ECO:0007669"/>
    <property type="project" value="UniProtKB-KW"/>
</dbReference>
<reference evidence="12" key="1">
    <citation type="submission" date="2022-12" db="EMBL/GenBank/DDBJ databases">
        <title>Chromosome-level genome assembly of the bean flower thrips Megalurothrips usitatus.</title>
        <authorList>
            <person name="Ma L."/>
            <person name="Liu Q."/>
            <person name="Li H."/>
            <person name="Cai W."/>
        </authorList>
    </citation>
    <scope>NUCLEOTIDE SEQUENCE</scope>
    <source>
        <strain evidence="12">Cailab_2022a</strain>
    </source>
</reference>
<gene>
    <name evidence="12" type="ORF">ONE63_000776</name>
</gene>
<dbReference type="AlphaFoldDB" id="A0AAV7Y0K7"/>
<evidence type="ECO:0000259" key="10">
    <source>
        <dbReference type="PROSITE" id="PS50893"/>
    </source>
</evidence>
<proteinExistence type="predicted"/>
<dbReference type="Gene3D" id="3.40.50.300">
    <property type="entry name" value="P-loop containing nucleotide triphosphate hydrolases"/>
    <property type="match status" value="2"/>
</dbReference>
<dbReference type="InterPro" id="IPR050173">
    <property type="entry name" value="ABC_transporter_C-like"/>
</dbReference>
<keyword evidence="13" id="KW-1185">Reference proteome</keyword>
<dbReference type="CDD" id="cd03250">
    <property type="entry name" value="ABCC_MRP_domain1"/>
    <property type="match status" value="1"/>
</dbReference>
<feature type="domain" description="ABC transmembrane type-1" evidence="11">
    <location>
        <begin position="539"/>
        <end position="767"/>
    </location>
</feature>
<dbReference type="SUPFAM" id="SSF52540">
    <property type="entry name" value="P-loop containing nucleoside triphosphate hydrolases"/>
    <property type="match status" value="2"/>
</dbReference>